<evidence type="ECO:0000256" key="1">
    <source>
        <dbReference type="SAM" id="MobiDB-lite"/>
    </source>
</evidence>
<reference evidence="3 4" key="1">
    <citation type="submission" date="2020-08" db="EMBL/GenBank/DDBJ databases">
        <title>Genomic Encyclopedia of Type Strains, Phase IV (KMG-V): Genome sequencing to study the core and pangenomes of soil and plant-associated prokaryotes.</title>
        <authorList>
            <person name="Whitman W."/>
        </authorList>
    </citation>
    <scope>NUCLEOTIDE SEQUENCE [LARGE SCALE GENOMIC DNA]</scope>
    <source>
        <strain evidence="3 4">SEMIA 492</strain>
    </source>
</reference>
<keyword evidence="2" id="KW-1133">Transmembrane helix</keyword>
<feature type="region of interest" description="Disordered" evidence="1">
    <location>
        <begin position="1"/>
        <end position="31"/>
    </location>
</feature>
<feature type="compositionally biased region" description="Polar residues" evidence="1">
    <location>
        <begin position="68"/>
        <end position="90"/>
    </location>
</feature>
<dbReference type="GeneID" id="32525901"/>
<keyword evidence="2" id="KW-0812">Transmembrane</keyword>
<feature type="region of interest" description="Disordered" evidence="1">
    <location>
        <begin position="66"/>
        <end position="90"/>
    </location>
</feature>
<evidence type="ECO:0000313" key="4">
    <source>
        <dbReference type="Proteomes" id="UP000543836"/>
    </source>
</evidence>
<dbReference type="EMBL" id="JACIIG010000003">
    <property type="protein sequence ID" value="MBB4567764.1"/>
    <property type="molecule type" value="Genomic_DNA"/>
</dbReference>
<dbReference type="RefSeq" id="WP_051264209.1">
    <property type="nucleotide sequence ID" value="NZ_JACIIG010000003.1"/>
</dbReference>
<feature type="transmembrane region" description="Helical" evidence="2">
    <location>
        <begin position="38"/>
        <end position="56"/>
    </location>
</feature>
<organism evidence="3 4">
    <name type="scientific">Rhizobium leucaenae</name>
    <dbReference type="NCBI Taxonomy" id="29450"/>
    <lineage>
        <taxon>Bacteria</taxon>
        <taxon>Pseudomonadati</taxon>
        <taxon>Pseudomonadota</taxon>
        <taxon>Alphaproteobacteria</taxon>
        <taxon>Hyphomicrobiales</taxon>
        <taxon>Rhizobiaceae</taxon>
        <taxon>Rhizobium/Agrobacterium group</taxon>
        <taxon>Rhizobium</taxon>
    </lineage>
</organism>
<dbReference type="OrthoDB" id="8395513at2"/>
<comment type="caution">
    <text evidence="3">The sequence shown here is derived from an EMBL/GenBank/DDBJ whole genome shotgun (WGS) entry which is preliminary data.</text>
</comment>
<keyword evidence="4" id="KW-1185">Reference proteome</keyword>
<proteinExistence type="predicted"/>
<evidence type="ECO:0000313" key="3">
    <source>
        <dbReference type="EMBL" id="MBB4567764.1"/>
    </source>
</evidence>
<accession>A0A7W7EJU2</accession>
<evidence type="ECO:0000256" key="2">
    <source>
        <dbReference type="SAM" id="Phobius"/>
    </source>
</evidence>
<protein>
    <submittedName>
        <fullName evidence="3">Ferric-dicitrate binding protein FerR (Iron transport regulator)</fullName>
    </submittedName>
</protein>
<dbReference type="Proteomes" id="UP000543836">
    <property type="component" value="Unassembled WGS sequence"/>
</dbReference>
<sequence>MPRKLETHTHWENSDQRLHEEKELPATEAKQGHMGRRVLAVLLVALALTAVVWALVELWGSYEASHTAPVTATENQTTAPKPPVQGNSQP</sequence>
<gene>
    <name evidence="3" type="ORF">GGE60_001867</name>
</gene>
<dbReference type="AlphaFoldDB" id="A0A7W7EJU2"/>
<feature type="compositionally biased region" description="Basic and acidic residues" evidence="1">
    <location>
        <begin position="1"/>
        <end position="25"/>
    </location>
</feature>
<name>A0A7W7EJU2_9HYPH</name>
<keyword evidence="2" id="KW-0472">Membrane</keyword>